<name>A0A8H6SW45_9AGAR</name>
<protein>
    <submittedName>
        <fullName evidence="6">3-oxoacyl-(Acyl-carrier-protein) reductase</fullName>
    </submittedName>
</protein>
<dbReference type="PANTHER" id="PTHR43391:SF86">
    <property type="entry name" value="SHORT-CHAIN DEHYDROGENASE_REDUCTASE FAMILY PROTEIN"/>
    <property type="match status" value="1"/>
</dbReference>
<dbReference type="InterPro" id="IPR036291">
    <property type="entry name" value="NAD(P)-bd_dom_sf"/>
</dbReference>
<dbReference type="PANTHER" id="PTHR43391">
    <property type="entry name" value="RETINOL DEHYDROGENASE-RELATED"/>
    <property type="match status" value="1"/>
</dbReference>
<comment type="caution">
    <text evidence="6">The sequence shown here is derived from an EMBL/GenBank/DDBJ whole genome shotgun (WGS) entry which is preliminary data.</text>
</comment>
<evidence type="ECO:0000256" key="1">
    <source>
        <dbReference type="ARBA" id="ARBA00006484"/>
    </source>
</evidence>
<dbReference type="EMBL" id="JACAZF010000004">
    <property type="protein sequence ID" value="KAF7306368.1"/>
    <property type="molecule type" value="Genomic_DNA"/>
</dbReference>
<evidence type="ECO:0000259" key="5">
    <source>
        <dbReference type="SMART" id="SM00822"/>
    </source>
</evidence>
<dbReference type="Pfam" id="PF00106">
    <property type="entry name" value="adh_short"/>
    <property type="match status" value="1"/>
</dbReference>
<proteinExistence type="inferred from homology"/>
<dbReference type="InterPro" id="IPR057326">
    <property type="entry name" value="KR_dom"/>
</dbReference>
<dbReference type="CDD" id="cd05374">
    <property type="entry name" value="17beta-HSD-like_SDR_c"/>
    <property type="match status" value="1"/>
</dbReference>
<dbReference type="InterPro" id="IPR002347">
    <property type="entry name" value="SDR_fam"/>
</dbReference>
<gene>
    <name evidence="6" type="ORF">MIND_00428000</name>
</gene>
<dbReference type="InterPro" id="IPR020904">
    <property type="entry name" value="Sc_DH/Rdtase_CS"/>
</dbReference>
<dbReference type="Gene3D" id="3.40.50.720">
    <property type="entry name" value="NAD(P)-binding Rossmann-like Domain"/>
    <property type="match status" value="1"/>
</dbReference>
<dbReference type="GO" id="GO:0016491">
    <property type="term" value="F:oxidoreductase activity"/>
    <property type="evidence" value="ECO:0007669"/>
    <property type="project" value="UniProtKB-KW"/>
</dbReference>
<dbReference type="Proteomes" id="UP000636479">
    <property type="component" value="Unassembled WGS sequence"/>
</dbReference>
<keyword evidence="7" id="KW-1185">Reference proteome</keyword>
<evidence type="ECO:0000256" key="2">
    <source>
        <dbReference type="ARBA" id="ARBA00022857"/>
    </source>
</evidence>
<evidence type="ECO:0000313" key="6">
    <source>
        <dbReference type="EMBL" id="KAF7306368.1"/>
    </source>
</evidence>
<evidence type="ECO:0000313" key="7">
    <source>
        <dbReference type="Proteomes" id="UP000636479"/>
    </source>
</evidence>
<organism evidence="6 7">
    <name type="scientific">Mycena indigotica</name>
    <dbReference type="NCBI Taxonomy" id="2126181"/>
    <lineage>
        <taxon>Eukaryota</taxon>
        <taxon>Fungi</taxon>
        <taxon>Dikarya</taxon>
        <taxon>Basidiomycota</taxon>
        <taxon>Agaricomycotina</taxon>
        <taxon>Agaricomycetes</taxon>
        <taxon>Agaricomycetidae</taxon>
        <taxon>Agaricales</taxon>
        <taxon>Marasmiineae</taxon>
        <taxon>Mycenaceae</taxon>
        <taxon>Mycena</taxon>
    </lineage>
</organism>
<dbReference type="RefSeq" id="XP_037221387.1">
    <property type="nucleotide sequence ID" value="XM_037361095.1"/>
</dbReference>
<dbReference type="SMART" id="SM00822">
    <property type="entry name" value="PKS_KR"/>
    <property type="match status" value="1"/>
</dbReference>
<feature type="domain" description="Ketoreductase" evidence="5">
    <location>
        <begin position="8"/>
        <end position="192"/>
    </location>
</feature>
<dbReference type="PROSITE" id="PS00061">
    <property type="entry name" value="ADH_SHORT"/>
    <property type="match status" value="1"/>
</dbReference>
<dbReference type="OrthoDB" id="1274115at2759"/>
<comment type="similarity">
    <text evidence="1 4">Belongs to the short-chain dehydrogenases/reductases (SDR) family.</text>
</comment>
<keyword evidence="2" id="KW-0521">NADP</keyword>
<dbReference type="GO" id="GO:0005829">
    <property type="term" value="C:cytosol"/>
    <property type="evidence" value="ECO:0007669"/>
    <property type="project" value="TreeGrafter"/>
</dbReference>
<sequence>MDANAEPKTVFITGCSSGIGLAAAQLFFARGWNVVATMREPQASELPALNTPDLRHRLLVLPLDVTDFASIGTAIAAAISAFGRVDVLVNNAGYGQAGLFEALPRESAQKQFDVNVFGVMDVTRALLSHLRANPAGGAVVNVSSGAGLWGLPMTSLYSASKFALEGFTEALSYELASQHVRVKSVIPHGGVTATQFGARFVAGAGAQEPAVAKVYADIVQKTRESFAKMQAGPMISSADVADTIYAAATDGSDRLRYLVGHDARGFLAARYGARDDAEYMAAMRVHFA</sequence>
<dbReference type="PRINTS" id="PR00081">
    <property type="entry name" value="GDHRDH"/>
</dbReference>
<accession>A0A8H6SW45</accession>
<dbReference type="GeneID" id="59343611"/>
<keyword evidence="3" id="KW-0560">Oxidoreductase</keyword>
<dbReference type="SUPFAM" id="SSF51735">
    <property type="entry name" value="NAD(P)-binding Rossmann-fold domains"/>
    <property type="match status" value="1"/>
</dbReference>
<dbReference type="AlphaFoldDB" id="A0A8H6SW45"/>
<evidence type="ECO:0000256" key="4">
    <source>
        <dbReference type="RuleBase" id="RU000363"/>
    </source>
</evidence>
<dbReference type="PRINTS" id="PR00080">
    <property type="entry name" value="SDRFAMILY"/>
</dbReference>
<evidence type="ECO:0000256" key="3">
    <source>
        <dbReference type="ARBA" id="ARBA00023002"/>
    </source>
</evidence>
<reference evidence="6" key="1">
    <citation type="submission" date="2020-05" db="EMBL/GenBank/DDBJ databases">
        <title>Mycena genomes resolve the evolution of fungal bioluminescence.</title>
        <authorList>
            <person name="Tsai I.J."/>
        </authorList>
    </citation>
    <scope>NUCLEOTIDE SEQUENCE</scope>
    <source>
        <strain evidence="6">171206Taipei</strain>
    </source>
</reference>